<evidence type="ECO:0000313" key="3">
    <source>
        <dbReference type="Proteomes" id="UP000195012"/>
    </source>
</evidence>
<dbReference type="AlphaFoldDB" id="A0A1Y3DHN2"/>
<evidence type="ECO:0000256" key="1">
    <source>
        <dbReference type="SAM" id="MobiDB-lite"/>
    </source>
</evidence>
<feature type="region of interest" description="Disordered" evidence="1">
    <location>
        <begin position="389"/>
        <end position="420"/>
    </location>
</feature>
<feature type="region of interest" description="Disordered" evidence="1">
    <location>
        <begin position="146"/>
        <end position="171"/>
    </location>
</feature>
<protein>
    <submittedName>
        <fullName evidence="2">Uncharacterized protein</fullName>
    </submittedName>
</protein>
<organism evidence="2 3">
    <name type="scientific">Plasmodium knowlesi</name>
    <dbReference type="NCBI Taxonomy" id="5850"/>
    <lineage>
        <taxon>Eukaryota</taxon>
        <taxon>Sar</taxon>
        <taxon>Alveolata</taxon>
        <taxon>Apicomplexa</taxon>
        <taxon>Aconoidasida</taxon>
        <taxon>Haemosporida</taxon>
        <taxon>Plasmodiidae</taxon>
        <taxon>Plasmodium</taxon>
        <taxon>Plasmodium (Plasmodium)</taxon>
    </lineage>
</organism>
<comment type="caution">
    <text evidence="2">The sequence shown here is derived from an EMBL/GenBank/DDBJ whole genome shotgun (WGS) entry which is preliminary data.</text>
</comment>
<feature type="compositionally biased region" description="Basic and acidic residues" evidence="1">
    <location>
        <begin position="408"/>
        <end position="418"/>
    </location>
</feature>
<dbReference type="OrthoDB" id="377714at2759"/>
<reference evidence="2 3" key="1">
    <citation type="submission" date="2017-05" db="EMBL/GenBank/DDBJ databases">
        <title>PacBio assembly of a Plasmodium knowlesi genome sequence with Hi-C correction and manual annotation of the SICAvar gene family.</title>
        <authorList>
            <person name="Lapp S.A."/>
            <person name="Geraldo J.A."/>
            <person name="Chien J.-T."/>
            <person name="Ay F."/>
            <person name="Pakala S.B."/>
            <person name="Batugedara G."/>
            <person name="Humphrey J.C."/>
            <person name="Debarry J.D."/>
            <person name="Le Roch K.G."/>
            <person name="Galinski M.R."/>
            <person name="Kissinger J.C."/>
        </authorList>
    </citation>
    <scope>NUCLEOTIDE SEQUENCE [LARGE SCALE GENOMIC DNA]</scope>
    <source>
        <strain evidence="3">Malayan Strain Pk1 (A+)</strain>
    </source>
</reference>
<feature type="region of interest" description="Disordered" evidence="1">
    <location>
        <begin position="1"/>
        <end position="29"/>
    </location>
</feature>
<dbReference type="VEuPathDB" id="PlasmoDB:PKNH_1445600"/>
<gene>
    <name evidence="2" type="ORF">PKNOH_S140263600</name>
</gene>
<dbReference type="eggNOG" id="ENOG502T6Q7">
    <property type="taxonomic scope" value="Eukaryota"/>
</dbReference>
<evidence type="ECO:0000313" key="2">
    <source>
        <dbReference type="EMBL" id="OTN64054.1"/>
    </source>
</evidence>
<accession>A0A1Y3DHN2</accession>
<feature type="compositionally biased region" description="Basic and acidic residues" evidence="1">
    <location>
        <begin position="146"/>
        <end position="164"/>
    </location>
</feature>
<name>A0A1Y3DHN2_PLAKN</name>
<feature type="region of interest" description="Disordered" evidence="1">
    <location>
        <begin position="72"/>
        <end position="100"/>
    </location>
</feature>
<dbReference type="VEuPathDB" id="PlasmoDB:PKA1H_140051000"/>
<dbReference type="OMA" id="FLCAHYA"/>
<dbReference type="Proteomes" id="UP000195012">
    <property type="component" value="Unassembled WGS sequence"/>
</dbReference>
<sequence length="597" mass="68043">MDASTWKMNGPVKSGQGRRASRPKVEQPADSEAEKKNFCRFYICDLLNMIYSTYKNTKPMYVHFVCSKERGNESEEESGPSSGNKSGRKRGNTFEKKTQRRTVFSGRKGFQYTPNSVLEQYFPEHFKNVHFLCAHYAMWANEPCNEDSKWDSLKRGNRKDGSEKQRRRGGITDSHVEQINVTYRKEQTFYFIFTFFMYPNFLWEEINIPIFHHRGYIECKFDCISNFMKLNNGVDLINRLKLRAHNQTLIQCIRGGATSGGSPNGGNLNTGILNGVNSTNQTRGDVHPLPFFISSQCLRKNYQVCLTRVISFNDRGVYCKRDQREDLPIQLLLLIQKKLHKRLKNMEREAALMCHLRRIETKGGGHTQGHPPKFVLAKEDTRKTISDFIPTIKSDDHSDGTPRSSGTRRGDLHVDGLKSNHSPDNLAGVDYEEIHKLINSAETIFKNRISDQQLEKLLLRMRNRGNAHSQTTRETFPHLPNLANIANVVNINKLANVVNINKLANVANINKLANVANINKLANVANITSIPKLGTPNKGLSPSGPNFPKDEAMDVHLGLDAYYEFLHSGKNELINTLRDSWQFGIDVNRTNKKRKIA</sequence>
<proteinExistence type="predicted"/>
<dbReference type="VEuPathDB" id="PlasmoDB:PKNOH_S140263600"/>
<dbReference type="EMBL" id="NETL01000028">
    <property type="protein sequence ID" value="OTN64054.1"/>
    <property type="molecule type" value="Genomic_DNA"/>
</dbReference>